<feature type="transmembrane region" description="Helical" evidence="7">
    <location>
        <begin position="205"/>
        <end position="224"/>
    </location>
</feature>
<accession>A0A069DR35</accession>
<dbReference type="InterPro" id="IPR009294">
    <property type="entry name" value="Aph-1"/>
</dbReference>
<evidence type="ECO:0000256" key="7">
    <source>
        <dbReference type="SAM" id="Phobius"/>
    </source>
</evidence>
<evidence type="ECO:0000256" key="4">
    <source>
        <dbReference type="ARBA" id="ARBA00022976"/>
    </source>
</evidence>
<comment type="similarity">
    <text evidence="2">Belongs to the APH-1 family.</text>
</comment>
<keyword evidence="3 7" id="KW-0812">Transmembrane</keyword>
<proteinExistence type="evidence at transcript level"/>
<evidence type="ECO:0000256" key="1">
    <source>
        <dbReference type="ARBA" id="ARBA00004141"/>
    </source>
</evidence>
<evidence type="ECO:0000256" key="3">
    <source>
        <dbReference type="ARBA" id="ARBA00022692"/>
    </source>
</evidence>
<keyword evidence="6 7" id="KW-0472">Membrane</keyword>
<feature type="transmembrane region" description="Helical" evidence="7">
    <location>
        <begin position="61"/>
        <end position="84"/>
    </location>
</feature>
<sequence length="241" mass="27222">MTLMEFVGCACTAYGPAFALFIITIMHDPIRIIILVASAFFWLLALLMSSLFWNFVTFRTCMLLCVIVSVIFQEAFRYCIYILLRKAETGLKKMHVPNTNTDVLNNKHIVPYVSGLGYGVMSGAFSLVNILAELSGPGTMGLNGVSHYFCLVTSVFTMIFTLLHTFWSVIFFTGVDRKNYFLIGWVIGSHLLVSCMTLFNNSQMYLLTMIPAILVLIISAYTAFNVCRRRYISEHNIVVHN</sequence>
<feature type="transmembrane region" description="Helical" evidence="7">
    <location>
        <begin position="180"/>
        <end position="199"/>
    </location>
</feature>
<dbReference type="AlphaFoldDB" id="A0A069DR35"/>
<feature type="transmembrane region" description="Helical" evidence="7">
    <location>
        <begin position="151"/>
        <end position="173"/>
    </location>
</feature>
<dbReference type="GO" id="GO:0016020">
    <property type="term" value="C:membrane"/>
    <property type="evidence" value="ECO:0007669"/>
    <property type="project" value="UniProtKB-SubCell"/>
</dbReference>
<reference evidence="8" key="1">
    <citation type="journal article" date="2015" name="J. Med. Entomol.">
        <title>A Deep Insight Into the Sialotranscriptome of the Chagas Disease Vector, Panstrongylus megistus (Hemiptera: Heteroptera).</title>
        <authorList>
            <person name="Ribeiro J.M."/>
            <person name="Schwarz A."/>
            <person name="Francischetti I.M."/>
        </authorList>
    </citation>
    <scope>NUCLEOTIDE SEQUENCE</scope>
    <source>
        <tissue evidence="8">Salivary glands</tissue>
    </source>
</reference>
<dbReference type="Pfam" id="PF06105">
    <property type="entry name" value="Aph-1"/>
    <property type="match status" value="1"/>
</dbReference>
<comment type="subcellular location">
    <subcellularLocation>
        <location evidence="1">Membrane</location>
        <topology evidence="1">Multi-pass membrane protein</topology>
    </subcellularLocation>
</comment>
<evidence type="ECO:0000313" key="8">
    <source>
        <dbReference type="EMBL" id="JAC86171.1"/>
    </source>
</evidence>
<feature type="transmembrane region" description="Helical" evidence="7">
    <location>
        <begin position="32"/>
        <end position="55"/>
    </location>
</feature>
<evidence type="ECO:0000256" key="2">
    <source>
        <dbReference type="ARBA" id="ARBA00005577"/>
    </source>
</evidence>
<evidence type="ECO:0000256" key="5">
    <source>
        <dbReference type="ARBA" id="ARBA00022989"/>
    </source>
</evidence>
<protein>
    <submittedName>
        <fullName evidence="8">Putative conserved plasma membrane protein</fullName>
    </submittedName>
</protein>
<dbReference type="EMBL" id="GBGD01002718">
    <property type="protein sequence ID" value="JAC86171.1"/>
    <property type="molecule type" value="mRNA"/>
</dbReference>
<dbReference type="GO" id="GO:0016485">
    <property type="term" value="P:protein processing"/>
    <property type="evidence" value="ECO:0007669"/>
    <property type="project" value="InterPro"/>
</dbReference>
<name>A0A069DR35_9HEMI</name>
<keyword evidence="4" id="KW-0914">Notch signaling pathway</keyword>
<dbReference type="GO" id="GO:0007219">
    <property type="term" value="P:Notch signaling pathway"/>
    <property type="evidence" value="ECO:0007669"/>
    <property type="project" value="UniProtKB-KW"/>
</dbReference>
<evidence type="ECO:0000256" key="6">
    <source>
        <dbReference type="ARBA" id="ARBA00023136"/>
    </source>
</evidence>
<feature type="transmembrane region" description="Helical" evidence="7">
    <location>
        <begin position="109"/>
        <end position="131"/>
    </location>
</feature>
<organism evidence="8">
    <name type="scientific">Panstrongylus megistus</name>
    <dbReference type="NCBI Taxonomy" id="65343"/>
    <lineage>
        <taxon>Eukaryota</taxon>
        <taxon>Metazoa</taxon>
        <taxon>Ecdysozoa</taxon>
        <taxon>Arthropoda</taxon>
        <taxon>Hexapoda</taxon>
        <taxon>Insecta</taxon>
        <taxon>Pterygota</taxon>
        <taxon>Neoptera</taxon>
        <taxon>Paraneoptera</taxon>
        <taxon>Hemiptera</taxon>
        <taxon>Heteroptera</taxon>
        <taxon>Panheteroptera</taxon>
        <taxon>Cimicomorpha</taxon>
        <taxon>Reduviidae</taxon>
        <taxon>Triatominae</taxon>
        <taxon>Panstrongylus</taxon>
    </lineage>
</organism>
<dbReference type="PANTHER" id="PTHR12889">
    <property type="entry name" value="GAMMA-SECRETASE SUBUNIT APH-1"/>
    <property type="match status" value="1"/>
</dbReference>
<feature type="transmembrane region" description="Helical" evidence="7">
    <location>
        <begin position="6"/>
        <end position="25"/>
    </location>
</feature>
<keyword evidence="5 7" id="KW-1133">Transmembrane helix</keyword>